<sequence>MYEKRTTPPLSQSRFIERMMKHAFYVIVVMLISVAFGAIGFIIFEGLGLEDAILHSTFILSGFGLISVPASTAGRMFAGIYGLYANIFFLAGFSIMFAPIIHRILHKMHADDF</sequence>
<proteinExistence type="predicted"/>
<keyword evidence="1" id="KW-0812">Transmembrane</keyword>
<gene>
    <name evidence="2" type="ORF">J2782_001799</name>
</gene>
<organism evidence="2 3">
    <name type="scientific">Brucella pseudogrignonensis</name>
    <dbReference type="NCBI Taxonomy" id="419475"/>
    <lineage>
        <taxon>Bacteria</taxon>
        <taxon>Pseudomonadati</taxon>
        <taxon>Pseudomonadota</taxon>
        <taxon>Alphaproteobacteria</taxon>
        <taxon>Hyphomicrobiales</taxon>
        <taxon>Brucellaceae</taxon>
        <taxon>Brucella/Ochrobactrum group</taxon>
        <taxon>Brucella</taxon>
    </lineage>
</organism>
<dbReference type="RefSeq" id="WP_310011544.1">
    <property type="nucleotide sequence ID" value="NZ_JAVDQT010000002.1"/>
</dbReference>
<evidence type="ECO:0000313" key="3">
    <source>
        <dbReference type="Proteomes" id="UP001184614"/>
    </source>
</evidence>
<keyword evidence="3" id="KW-1185">Reference proteome</keyword>
<dbReference type="Proteomes" id="UP001184614">
    <property type="component" value="Unassembled WGS sequence"/>
</dbReference>
<feature type="transmembrane region" description="Helical" evidence="1">
    <location>
        <begin position="23"/>
        <end position="47"/>
    </location>
</feature>
<protein>
    <submittedName>
        <fullName evidence="2">Uncharacterized protein</fullName>
    </submittedName>
</protein>
<name>A0ABU1M7P5_9HYPH</name>
<dbReference type="EMBL" id="JAVDQT010000002">
    <property type="protein sequence ID" value="MDR6432064.1"/>
    <property type="molecule type" value="Genomic_DNA"/>
</dbReference>
<keyword evidence="1" id="KW-1133">Transmembrane helix</keyword>
<feature type="transmembrane region" description="Helical" evidence="1">
    <location>
        <begin position="53"/>
        <end position="71"/>
    </location>
</feature>
<dbReference type="SUPFAM" id="SSF81324">
    <property type="entry name" value="Voltage-gated potassium channels"/>
    <property type="match status" value="1"/>
</dbReference>
<feature type="transmembrane region" description="Helical" evidence="1">
    <location>
        <begin position="83"/>
        <end position="105"/>
    </location>
</feature>
<evidence type="ECO:0000256" key="1">
    <source>
        <dbReference type="SAM" id="Phobius"/>
    </source>
</evidence>
<accession>A0ABU1M7P5</accession>
<comment type="caution">
    <text evidence="2">The sequence shown here is derived from an EMBL/GenBank/DDBJ whole genome shotgun (WGS) entry which is preliminary data.</text>
</comment>
<keyword evidence="1" id="KW-0472">Membrane</keyword>
<evidence type="ECO:0000313" key="2">
    <source>
        <dbReference type="EMBL" id="MDR6432064.1"/>
    </source>
</evidence>
<reference evidence="2 3" key="1">
    <citation type="submission" date="2023-07" db="EMBL/GenBank/DDBJ databases">
        <title>Sorghum-associated microbial communities from plants grown in Nebraska, USA.</title>
        <authorList>
            <person name="Schachtman D."/>
        </authorList>
    </citation>
    <scope>NUCLEOTIDE SEQUENCE [LARGE SCALE GENOMIC DNA]</scope>
    <source>
        <strain evidence="2 3">DS1730</strain>
    </source>
</reference>